<dbReference type="PANTHER" id="PTHR11080:SF2">
    <property type="entry name" value="LD05707P"/>
    <property type="match status" value="1"/>
</dbReference>
<evidence type="ECO:0000259" key="8">
    <source>
        <dbReference type="Pfam" id="PF00857"/>
    </source>
</evidence>
<dbReference type="InterPro" id="IPR000868">
    <property type="entry name" value="Isochorismatase-like_dom"/>
</dbReference>
<proteinExistence type="inferred from homology"/>
<evidence type="ECO:0000256" key="3">
    <source>
        <dbReference type="ARBA" id="ARBA00022723"/>
    </source>
</evidence>
<keyword evidence="2" id="KW-0662">Pyridine nucleotide biosynthesis</keyword>
<gene>
    <name evidence="9" type="primary">pncA</name>
    <name evidence="9" type="ORF">KI810_10600</name>
</gene>
<dbReference type="Gene3D" id="3.40.50.850">
    <property type="entry name" value="Isochorismatase-like"/>
    <property type="match status" value="1"/>
</dbReference>
<dbReference type="Proteomes" id="UP000756860">
    <property type="component" value="Unassembled WGS sequence"/>
</dbReference>
<evidence type="ECO:0000256" key="7">
    <source>
        <dbReference type="ARBA" id="ARBA00043224"/>
    </source>
</evidence>
<organism evidence="9 10">
    <name type="scientific">Geomobilimonas luticola</name>
    <dbReference type="NCBI Taxonomy" id="1114878"/>
    <lineage>
        <taxon>Bacteria</taxon>
        <taxon>Pseudomonadati</taxon>
        <taxon>Thermodesulfobacteriota</taxon>
        <taxon>Desulfuromonadia</taxon>
        <taxon>Geobacterales</taxon>
        <taxon>Geobacteraceae</taxon>
        <taxon>Geomobilimonas</taxon>
    </lineage>
</organism>
<dbReference type="CDD" id="cd01011">
    <property type="entry name" value="nicotinamidase"/>
    <property type="match status" value="1"/>
</dbReference>
<keyword evidence="10" id="KW-1185">Reference proteome</keyword>
<feature type="domain" description="Isochorismatase-like" evidence="8">
    <location>
        <begin position="5"/>
        <end position="189"/>
    </location>
</feature>
<dbReference type="PANTHER" id="PTHR11080">
    <property type="entry name" value="PYRAZINAMIDASE/NICOTINAMIDASE"/>
    <property type="match status" value="1"/>
</dbReference>
<evidence type="ECO:0000313" key="10">
    <source>
        <dbReference type="Proteomes" id="UP000756860"/>
    </source>
</evidence>
<name>A0ABS5SDS1_9BACT</name>
<dbReference type="InterPro" id="IPR052347">
    <property type="entry name" value="Isochorismatase_Nicotinamidase"/>
</dbReference>
<reference evidence="9 10" key="1">
    <citation type="submission" date="2021-05" db="EMBL/GenBank/DDBJ databases">
        <title>The draft genome of Geobacter luticola JCM 17780.</title>
        <authorList>
            <person name="Xu Z."/>
            <person name="Masuda Y."/>
            <person name="Itoh H."/>
            <person name="Senoo K."/>
        </authorList>
    </citation>
    <scope>NUCLEOTIDE SEQUENCE [LARGE SCALE GENOMIC DNA]</scope>
    <source>
        <strain evidence="9 10">JCM 17780</strain>
    </source>
</reference>
<evidence type="ECO:0000256" key="1">
    <source>
        <dbReference type="ARBA" id="ARBA00006336"/>
    </source>
</evidence>
<evidence type="ECO:0000256" key="2">
    <source>
        <dbReference type="ARBA" id="ARBA00022642"/>
    </source>
</evidence>
<keyword evidence="4 9" id="KW-0378">Hydrolase</keyword>
<dbReference type="SUPFAM" id="SSF52499">
    <property type="entry name" value="Isochorismatase-like hydrolases"/>
    <property type="match status" value="1"/>
</dbReference>
<sequence>MEKDSALLIVDIQNDFCPGGALGVSEGDKVVPVLNRYIELFTAQGLPVFATRDWHPATTSHFQAFGGVWPVHCIQGSTGAAFHPDLKLPPHAVIISKGMDPTRDDYSALHGIGPDGTPLPDLLRQRGVKTVYVGGLATDYCVKESVLEGIARGFTMVYLADASRGVNLQPGDTDKAEEEMARAGAGTASLAELAAKG</sequence>
<evidence type="ECO:0000256" key="5">
    <source>
        <dbReference type="ARBA" id="ARBA00037900"/>
    </source>
</evidence>
<keyword evidence="3" id="KW-0479">Metal-binding</keyword>
<dbReference type="RefSeq" id="WP_214175511.1">
    <property type="nucleotide sequence ID" value="NZ_JAHCVK010000004.1"/>
</dbReference>
<dbReference type="Pfam" id="PF00857">
    <property type="entry name" value="Isochorismatase"/>
    <property type="match status" value="1"/>
</dbReference>
<evidence type="ECO:0000256" key="6">
    <source>
        <dbReference type="ARBA" id="ARBA00039017"/>
    </source>
</evidence>
<dbReference type="InterPro" id="IPR036380">
    <property type="entry name" value="Isochorismatase-like_sf"/>
</dbReference>
<evidence type="ECO:0000256" key="4">
    <source>
        <dbReference type="ARBA" id="ARBA00022801"/>
    </source>
</evidence>
<comment type="similarity">
    <text evidence="1">Belongs to the isochorismatase family.</text>
</comment>
<dbReference type="EMBL" id="JAHCVK010000004">
    <property type="protein sequence ID" value="MBT0653505.1"/>
    <property type="molecule type" value="Genomic_DNA"/>
</dbReference>
<comment type="pathway">
    <text evidence="5">Cofactor biosynthesis; nicotinate biosynthesis; nicotinate from nicotinamide: step 1/1.</text>
</comment>
<dbReference type="EC" id="3.5.1.19" evidence="6"/>
<evidence type="ECO:0000313" key="9">
    <source>
        <dbReference type="EMBL" id="MBT0653505.1"/>
    </source>
</evidence>
<accession>A0ABS5SDS1</accession>
<comment type="caution">
    <text evidence="9">The sequence shown here is derived from an EMBL/GenBank/DDBJ whole genome shotgun (WGS) entry which is preliminary data.</text>
</comment>
<dbReference type="NCBIfam" id="NF008623">
    <property type="entry name" value="PRK11609.1"/>
    <property type="match status" value="1"/>
</dbReference>
<protein>
    <recommendedName>
        <fullName evidence="6">nicotinamidase</fullName>
        <ecNumber evidence="6">3.5.1.19</ecNumber>
    </recommendedName>
    <alternativeName>
        <fullName evidence="7">Nicotinamide deamidase</fullName>
    </alternativeName>
</protein>
<dbReference type="GO" id="GO:0008936">
    <property type="term" value="F:nicotinamidase activity"/>
    <property type="evidence" value="ECO:0007669"/>
    <property type="project" value="UniProtKB-EC"/>
</dbReference>